<dbReference type="SUPFAM" id="SSF56281">
    <property type="entry name" value="Metallo-hydrolase/oxidoreductase"/>
    <property type="match status" value="1"/>
</dbReference>
<evidence type="ECO:0000256" key="1">
    <source>
        <dbReference type="ARBA" id="ARBA00022801"/>
    </source>
</evidence>
<dbReference type="EMBL" id="CP058561">
    <property type="protein sequence ID" value="QUH31647.1"/>
    <property type="molecule type" value="Genomic_DNA"/>
</dbReference>
<evidence type="ECO:0000313" key="5">
    <source>
        <dbReference type="Proteomes" id="UP000677305"/>
    </source>
</evidence>
<comment type="similarity">
    <text evidence="2">Belongs to the UPF0173 family.</text>
</comment>
<dbReference type="AlphaFoldDB" id="A0A8J8MEW2"/>
<evidence type="ECO:0000313" key="4">
    <source>
        <dbReference type="EMBL" id="QUH31647.1"/>
    </source>
</evidence>
<keyword evidence="5" id="KW-1185">Reference proteome</keyword>
<protein>
    <recommendedName>
        <fullName evidence="2">UPF0173 metal-dependent hydrolase HYG85_23050</fullName>
    </recommendedName>
</protein>
<evidence type="ECO:0000259" key="3">
    <source>
        <dbReference type="SMART" id="SM00849"/>
    </source>
</evidence>
<dbReference type="GO" id="GO:0016787">
    <property type="term" value="F:hydrolase activity"/>
    <property type="evidence" value="ECO:0007669"/>
    <property type="project" value="UniProtKB-UniRule"/>
</dbReference>
<feature type="domain" description="Metallo-beta-lactamase" evidence="3">
    <location>
        <begin position="7"/>
        <end position="194"/>
    </location>
</feature>
<reference evidence="4 5" key="1">
    <citation type="submission" date="2020-07" db="EMBL/GenBank/DDBJ databases">
        <title>Vallitalea guaymasensis genome.</title>
        <authorList>
            <person name="Postec A."/>
        </authorList>
    </citation>
    <scope>NUCLEOTIDE SEQUENCE [LARGE SCALE GENOMIC DNA]</scope>
    <source>
        <strain evidence="4 5">Ra1766G1</strain>
    </source>
</reference>
<dbReference type="InterPro" id="IPR022877">
    <property type="entry name" value="UPF0173"/>
</dbReference>
<name>A0A8J8MEW2_9FIRM</name>
<proteinExistence type="inferred from homology"/>
<evidence type="ECO:0000256" key="2">
    <source>
        <dbReference type="HAMAP-Rule" id="MF_00457"/>
    </source>
</evidence>
<dbReference type="InterPro" id="IPR036866">
    <property type="entry name" value="RibonucZ/Hydroxyglut_hydro"/>
</dbReference>
<organism evidence="4 5">
    <name type="scientific">Vallitalea guaymasensis</name>
    <dbReference type="NCBI Taxonomy" id="1185412"/>
    <lineage>
        <taxon>Bacteria</taxon>
        <taxon>Bacillati</taxon>
        <taxon>Bacillota</taxon>
        <taxon>Clostridia</taxon>
        <taxon>Lachnospirales</taxon>
        <taxon>Vallitaleaceae</taxon>
        <taxon>Vallitalea</taxon>
    </lineage>
</organism>
<dbReference type="Pfam" id="PF13483">
    <property type="entry name" value="Lactamase_B_3"/>
    <property type="match status" value="1"/>
</dbReference>
<gene>
    <name evidence="4" type="ORF">HYG85_23050</name>
</gene>
<dbReference type="KEGG" id="vgu:HYG85_23050"/>
<accession>A0A8J8MEW2</accession>
<dbReference type="PANTHER" id="PTHR43546:SF3">
    <property type="entry name" value="UPF0173 METAL-DEPENDENT HYDROLASE MJ1163"/>
    <property type="match status" value="1"/>
</dbReference>
<dbReference type="InterPro" id="IPR001279">
    <property type="entry name" value="Metallo-B-lactamas"/>
</dbReference>
<dbReference type="PANTHER" id="PTHR43546">
    <property type="entry name" value="UPF0173 METAL-DEPENDENT HYDROLASE MJ1163-RELATED"/>
    <property type="match status" value="1"/>
</dbReference>
<dbReference type="SMART" id="SM00849">
    <property type="entry name" value="Lactamase_B"/>
    <property type="match status" value="1"/>
</dbReference>
<dbReference type="RefSeq" id="WP_212691609.1">
    <property type="nucleotide sequence ID" value="NZ_CP058561.1"/>
</dbReference>
<dbReference type="InterPro" id="IPR050114">
    <property type="entry name" value="UPF0173_UPF0282_UlaG_hydrolase"/>
</dbReference>
<keyword evidence="1 2" id="KW-0378">Hydrolase</keyword>
<dbReference type="Proteomes" id="UP000677305">
    <property type="component" value="Chromosome"/>
</dbReference>
<dbReference type="HAMAP" id="MF_00457">
    <property type="entry name" value="UPF0173"/>
    <property type="match status" value="1"/>
</dbReference>
<sequence length="227" mass="24922">MNIKYLGHSAFYMEAGNYSAIIDPFITDNPQCTATVDDFKNLNHIFVTHGHGDHLGDAVELAIKTNATIITNFELGNYLLFNNKNISVHTMHIGGSAIIDDVSIKMTNALHGSCVITTDQEIIYAGNPCGFLINYDGIKIYHAGDTGLTLDMKLLEDEHVNAALLPIGGNFTMDIPDACKAVDFVKPDLAIPMHYNTFPPIKADPYKFQESASCKVKVMDINQVITI</sequence>
<dbReference type="NCBIfam" id="NF001911">
    <property type="entry name" value="PRK00685.1"/>
    <property type="match status" value="1"/>
</dbReference>
<dbReference type="Gene3D" id="3.60.15.10">
    <property type="entry name" value="Ribonuclease Z/Hydroxyacylglutathione hydrolase-like"/>
    <property type="match status" value="1"/>
</dbReference>